<protein>
    <recommendedName>
        <fullName evidence="3">SH3b domain-containing protein</fullName>
    </recommendedName>
</protein>
<proteinExistence type="predicted"/>
<dbReference type="EMBL" id="JAJIUN010000001">
    <property type="protein sequence ID" value="MCC8620517.1"/>
    <property type="molecule type" value="Genomic_DNA"/>
</dbReference>
<comment type="caution">
    <text evidence="1">The sequence shown here is derived from an EMBL/GenBank/DDBJ whole genome shotgun (WGS) entry which is preliminary data.</text>
</comment>
<dbReference type="RefSeq" id="WP_074052266.1">
    <property type="nucleotide sequence ID" value="NZ_CP018468.1"/>
</dbReference>
<keyword evidence="2" id="KW-1185">Reference proteome</keyword>
<reference evidence="1" key="1">
    <citation type="submission" date="2021-11" db="EMBL/GenBank/DDBJ databases">
        <title>Genome resources and taxonomic validation of 89 Xanthomonas strains.</title>
        <authorList>
            <person name="Tambong J.T."/>
        </authorList>
    </citation>
    <scope>NUCLEOTIDE SEQUENCE</scope>
    <source>
        <strain evidence="1">Bv 5-4A</strain>
    </source>
</reference>
<dbReference type="Proteomes" id="UP001430544">
    <property type="component" value="Unassembled WGS sequence"/>
</dbReference>
<organism evidence="1 2">
    <name type="scientific">Xanthomonas vesicatoria</name>
    <dbReference type="NCBI Taxonomy" id="56460"/>
    <lineage>
        <taxon>Bacteria</taxon>
        <taxon>Pseudomonadati</taxon>
        <taxon>Pseudomonadota</taxon>
        <taxon>Gammaproteobacteria</taxon>
        <taxon>Lysobacterales</taxon>
        <taxon>Lysobacteraceae</taxon>
        <taxon>Xanthomonas</taxon>
    </lineage>
</organism>
<name>A0ABS8L454_9XANT</name>
<gene>
    <name evidence="1" type="ORF">LN473_00600</name>
</gene>
<sequence>MDAKKLLDQLQRNEISAIRDLIDPPWTQVQRQVAMSNATLAQRDIFANATSDRIRVDALVKQFMRQDLTAPVGDAWLTNLTTRASMVAAGIFRSDRQLSGLVVDRAEFLRSIQLPDAQLAAFIAAARDPTVSIQQSLSRMFETSAFVSVGSDEEGASQLEAQDTARVGLSDAVTATVYTPINPDESGWWASLTPELRFTIIIAAITFLMQLPGTIKDARDLLVADNNPTKVQIQTLIDVSRSSLRTLERLADLEQKTAKLHEDSDRNQDLIAASLQSYSTDSVGRPCRIVSETSVRERGPEGRVKRRASAGQLGICLEHRGRWLEIAYDAPTGVIEGWVLKKHTQWD</sequence>
<evidence type="ECO:0000313" key="2">
    <source>
        <dbReference type="Proteomes" id="UP001430544"/>
    </source>
</evidence>
<evidence type="ECO:0008006" key="3">
    <source>
        <dbReference type="Google" id="ProtNLM"/>
    </source>
</evidence>
<evidence type="ECO:0000313" key="1">
    <source>
        <dbReference type="EMBL" id="MCC8620517.1"/>
    </source>
</evidence>
<accession>A0ABS8L454</accession>